<feature type="transmembrane region" description="Helical" evidence="1">
    <location>
        <begin position="232"/>
        <end position="249"/>
    </location>
</feature>
<feature type="transmembrane region" description="Helical" evidence="1">
    <location>
        <begin position="80"/>
        <end position="98"/>
    </location>
</feature>
<dbReference type="EMBL" id="CP029463">
    <property type="protein sequence ID" value="AWM14812.1"/>
    <property type="molecule type" value="Genomic_DNA"/>
</dbReference>
<organism evidence="2 3">
    <name type="scientific">Flavobacterium sediminis</name>
    <dbReference type="NCBI Taxonomy" id="2201181"/>
    <lineage>
        <taxon>Bacteria</taxon>
        <taxon>Pseudomonadati</taxon>
        <taxon>Bacteroidota</taxon>
        <taxon>Flavobacteriia</taxon>
        <taxon>Flavobacteriales</taxon>
        <taxon>Flavobacteriaceae</taxon>
        <taxon>Flavobacterium</taxon>
    </lineage>
</organism>
<proteinExistence type="predicted"/>
<sequence length="324" mass="35397">MGTTIQSLKGIIWGIIASFFLSSTFLINSLIAESGGHWAWTANLRTFFLIPILALVLLANKKLRPLVQAMILKPMIFIKWGIIGFGILYSFVALASLFAPGWMIAASFQMNIVFGILLAPFIYKDHRRKIPKQAVFLSLLILVGVLVMQFEKADGLGNSSEIAISFILVLIGAIVWPLGNRKLMVDLEENNLQLNAVQRVLGMSIGSIPLLIVLAIIGYTQSGLPPISQCQASLYSALLSGFLGGAAFYHATQMVHKNPIAIAAIEATQALEIIFTLLGEMILLGTSFPGTYGQIGMLIVFTGLILHFWNVLYQSKKRTEIAVS</sequence>
<protein>
    <submittedName>
        <fullName evidence="2">Multidrug resistance efflux transporter family protein</fullName>
    </submittedName>
</protein>
<dbReference type="OrthoDB" id="3457556at2"/>
<feature type="transmembrane region" description="Helical" evidence="1">
    <location>
        <begin position="12"/>
        <end position="32"/>
    </location>
</feature>
<dbReference type="KEGG" id="fse:DI487_13780"/>
<reference evidence="2 3" key="1">
    <citation type="submission" date="2018-05" db="EMBL/GenBank/DDBJ databases">
        <title>Flavobacterium sp. MEBiC07310.</title>
        <authorList>
            <person name="Baek K."/>
        </authorList>
    </citation>
    <scope>NUCLEOTIDE SEQUENCE [LARGE SCALE GENOMIC DNA]</scope>
    <source>
        <strain evidence="2 3">MEBiC07310</strain>
    </source>
</reference>
<dbReference type="Proteomes" id="UP000245429">
    <property type="component" value="Chromosome"/>
</dbReference>
<accession>A0A2U8QX73</accession>
<dbReference type="Pfam" id="PF13536">
    <property type="entry name" value="EmrE"/>
    <property type="match status" value="1"/>
</dbReference>
<feature type="transmembrane region" description="Helical" evidence="1">
    <location>
        <begin position="38"/>
        <end position="59"/>
    </location>
</feature>
<evidence type="ECO:0000313" key="2">
    <source>
        <dbReference type="EMBL" id="AWM14812.1"/>
    </source>
</evidence>
<evidence type="ECO:0000313" key="3">
    <source>
        <dbReference type="Proteomes" id="UP000245429"/>
    </source>
</evidence>
<evidence type="ECO:0000256" key="1">
    <source>
        <dbReference type="SAM" id="Phobius"/>
    </source>
</evidence>
<feature type="transmembrane region" description="Helical" evidence="1">
    <location>
        <begin position="200"/>
        <end position="220"/>
    </location>
</feature>
<feature type="transmembrane region" description="Helical" evidence="1">
    <location>
        <begin position="104"/>
        <end position="122"/>
    </location>
</feature>
<dbReference type="InterPro" id="IPR032713">
    <property type="entry name" value="EmrE"/>
</dbReference>
<dbReference type="AlphaFoldDB" id="A0A2U8QX73"/>
<feature type="transmembrane region" description="Helical" evidence="1">
    <location>
        <begin position="261"/>
        <end position="285"/>
    </location>
</feature>
<feature type="transmembrane region" description="Helical" evidence="1">
    <location>
        <begin position="162"/>
        <end position="179"/>
    </location>
</feature>
<keyword evidence="1" id="KW-0812">Transmembrane</keyword>
<dbReference type="RefSeq" id="WP_109570150.1">
    <property type="nucleotide sequence ID" value="NZ_CP029463.1"/>
</dbReference>
<name>A0A2U8QX73_9FLAO</name>
<gene>
    <name evidence="2" type="ORF">DI487_13780</name>
</gene>
<keyword evidence="1" id="KW-0472">Membrane</keyword>
<keyword evidence="1" id="KW-1133">Transmembrane helix</keyword>
<feature type="transmembrane region" description="Helical" evidence="1">
    <location>
        <begin position="291"/>
        <end position="312"/>
    </location>
</feature>
<feature type="transmembrane region" description="Helical" evidence="1">
    <location>
        <begin position="134"/>
        <end position="150"/>
    </location>
</feature>
<keyword evidence="3" id="KW-1185">Reference proteome</keyword>